<dbReference type="InterPro" id="IPR035959">
    <property type="entry name" value="RutC-like_sf"/>
</dbReference>
<sequence>MEKTVIATTQAPAAIGPYVQATRVGDLVFTSGQIPLIPETMELVTGSIELQTEQVMQNLLAVLTAAGATADSVVKTTCFLKNIEDFAAFNGVYAKYLGANAPARSCVEVARLPKDVLVEVEAIALVVTG</sequence>
<dbReference type="NCBIfam" id="TIGR00004">
    <property type="entry name" value="Rid family detoxifying hydrolase"/>
    <property type="match status" value="1"/>
</dbReference>
<keyword evidence="3" id="KW-1185">Reference proteome</keyword>
<name>A0ABV8CNM6_9GAMM</name>
<evidence type="ECO:0000256" key="1">
    <source>
        <dbReference type="ARBA" id="ARBA00010552"/>
    </source>
</evidence>
<dbReference type="RefSeq" id="WP_377152100.1">
    <property type="nucleotide sequence ID" value="NZ_JBHSAF010000011.1"/>
</dbReference>
<protein>
    <submittedName>
        <fullName evidence="2">RidA family protein</fullName>
    </submittedName>
</protein>
<dbReference type="SUPFAM" id="SSF55298">
    <property type="entry name" value="YjgF-like"/>
    <property type="match status" value="1"/>
</dbReference>
<dbReference type="PANTHER" id="PTHR11803">
    <property type="entry name" value="2-IMINOBUTANOATE/2-IMINOPROPANOATE DEAMINASE RIDA"/>
    <property type="match status" value="1"/>
</dbReference>
<proteinExistence type="inferred from homology"/>
<comment type="caution">
    <text evidence="2">The sequence shown here is derived from an EMBL/GenBank/DDBJ whole genome shotgun (WGS) entry which is preliminary data.</text>
</comment>
<dbReference type="Pfam" id="PF01042">
    <property type="entry name" value="Ribonuc_L-PSP"/>
    <property type="match status" value="1"/>
</dbReference>
<comment type="similarity">
    <text evidence="1">Belongs to the RutC family.</text>
</comment>
<dbReference type="EMBL" id="JBHSAF010000011">
    <property type="protein sequence ID" value="MFC3913703.1"/>
    <property type="molecule type" value="Genomic_DNA"/>
</dbReference>
<evidence type="ECO:0000313" key="2">
    <source>
        <dbReference type="EMBL" id="MFC3913703.1"/>
    </source>
</evidence>
<reference evidence="3" key="1">
    <citation type="journal article" date="2019" name="Int. J. Syst. Evol. Microbiol.">
        <title>The Global Catalogue of Microorganisms (GCM) 10K type strain sequencing project: providing services to taxonomists for standard genome sequencing and annotation.</title>
        <authorList>
            <consortium name="The Broad Institute Genomics Platform"/>
            <consortium name="The Broad Institute Genome Sequencing Center for Infectious Disease"/>
            <person name="Wu L."/>
            <person name="Ma J."/>
        </authorList>
    </citation>
    <scope>NUCLEOTIDE SEQUENCE [LARGE SCALE GENOMIC DNA]</scope>
    <source>
        <strain evidence="3">CCUG 54939</strain>
    </source>
</reference>
<dbReference type="InterPro" id="IPR006175">
    <property type="entry name" value="YjgF/YER057c/UK114"/>
</dbReference>
<dbReference type="CDD" id="cd00448">
    <property type="entry name" value="YjgF_YER057c_UK114_family"/>
    <property type="match status" value="1"/>
</dbReference>
<gene>
    <name evidence="2" type="ORF">ACFOSS_09510</name>
</gene>
<dbReference type="PANTHER" id="PTHR11803:SF58">
    <property type="entry name" value="PROTEIN HMF1-RELATED"/>
    <property type="match status" value="1"/>
</dbReference>
<dbReference type="Gene3D" id="3.30.1330.40">
    <property type="entry name" value="RutC-like"/>
    <property type="match status" value="1"/>
</dbReference>
<organism evidence="2 3">
    <name type="scientific">Pseudaeromonas sharmana</name>
    <dbReference type="NCBI Taxonomy" id="328412"/>
    <lineage>
        <taxon>Bacteria</taxon>
        <taxon>Pseudomonadati</taxon>
        <taxon>Pseudomonadota</taxon>
        <taxon>Gammaproteobacteria</taxon>
        <taxon>Aeromonadales</taxon>
        <taxon>Aeromonadaceae</taxon>
        <taxon>Pseudaeromonas</taxon>
    </lineage>
</organism>
<dbReference type="InterPro" id="IPR006056">
    <property type="entry name" value="RidA"/>
</dbReference>
<accession>A0ABV8CNM6</accession>
<dbReference type="Proteomes" id="UP001595692">
    <property type="component" value="Unassembled WGS sequence"/>
</dbReference>
<evidence type="ECO:0000313" key="3">
    <source>
        <dbReference type="Proteomes" id="UP001595692"/>
    </source>
</evidence>